<protein>
    <submittedName>
        <fullName evidence="6">Transcriptional regulator, Xre family</fullName>
    </submittedName>
</protein>
<accession>A0A3B0T3B4</accession>
<dbReference type="Pfam" id="PF09856">
    <property type="entry name" value="ScfRs"/>
    <property type="match status" value="1"/>
</dbReference>
<dbReference type="InterPro" id="IPR018653">
    <property type="entry name" value="ScfR_C"/>
</dbReference>
<evidence type="ECO:0000313" key="6">
    <source>
        <dbReference type="EMBL" id="VAW06829.1"/>
    </source>
</evidence>
<dbReference type="GO" id="GO:0003700">
    <property type="term" value="F:DNA-binding transcription factor activity"/>
    <property type="evidence" value="ECO:0007669"/>
    <property type="project" value="TreeGrafter"/>
</dbReference>
<evidence type="ECO:0000256" key="1">
    <source>
        <dbReference type="ARBA" id="ARBA00007227"/>
    </source>
</evidence>
<evidence type="ECO:0000259" key="5">
    <source>
        <dbReference type="PROSITE" id="PS50943"/>
    </source>
</evidence>
<dbReference type="InterPro" id="IPR001387">
    <property type="entry name" value="Cro/C1-type_HTH"/>
</dbReference>
<sequence length="470" mass="51540">MAAESRRLFIGPRLRRIRRELGLTQAQMAADMEVSASYITLIERNQRPLPADLLLRLAETYALDLSVFSSGEDETFAQLEAALADPIFSELSVGREDVRDLLSANPAMGEAVAALYQSYRASQSAVMEARAAGGSSPADPLEEAREFIAAARNYFPALDEAGEETARALSVADGGLMQALSERFKKRHALTLRILPADIMVGAYRRHDRHRAQIAISEALDQASRVFQAVLQLILLEQGKALDDTVNAASFDTDAGRRLARAALANYAAGAVIFPYERFHASLGDLKYDIEAISRRFGASFEQVCHRLTTMQRPGKEGVPFFFLRIDAAGNVSKRFSAGVFPFARYGGSCPLWNIHEAFRTPHKILSQTVQLPDGETYFSLARTVHGGEAGFGAPKAERAVALGCEIKHARQLIYAEGVDFEAAAPTPIGVTCRLCPRPGCAARAHPPLERRLIIDEHRRMATPFSFAFD</sequence>
<evidence type="ECO:0000256" key="3">
    <source>
        <dbReference type="ARBA" id="ARBA00023125"/>
    </source>
</evidence>
<dbReference type="Gene3D" id="1.10.260.40">
    <property type="entry name" value="lambda repressor-like DNA-binding domains"/>
    <property type="match status" value="1"/>
</dbReference>
<dbReference type="InterPro" id="IPR010982">
    <property type="entry name" value="Lambda_DNA-bd_dom_sf"/>
</dbReference>
<dbReference type="PROSITE" id="PS50943">
    <property type="entry name" value="HTH_CROC1"/>
    <property type="match status" value="1"/>
</dbReference>
<evidence type="ECO:0000256" key="4">
    <source>
        <dbReference type="ARBA" id="ARBA00023163"/>
    </source>
</evidence>
<keyword evidence="2" id="KW-0805">Transcription regulation</keyword>
<keyword evidence="3" id="KW-0238">DNA-binding</keyword>
<dbReference type="InterPro" id="IPR026281">
    <property type="entry name" value="HTH_RamB"/>
</dbReference>
<dbReference type="Pfam" id="PF06114">
    <property type="entry name" value="Peptidase_M78"/>
    <property type="match status" value="1"/>
</dbReference>
<dbReference type="PIRSF" id="PIRSF019251">
    <property type="entry name" value="Rv0465c"/>
    <property type="match status" value="1"/>
</dbReference>
<name>A0A3B0T3B4_9ZZZZ</name>
<dbReference type="EMBL" id="UOEH01000544">
    <property type="protein sequence ID" value="VAW06829.1"/>
    <property type="molecule type" value="Genomic_DNA"/>
</dbReference>
<dbReference type="AlphaFoldDB" id="A0A3B0T3B4"/>
<dbReference type="SMART" id="SM00530">
    <property type="entry name" value="HTH_XRE"/>
    <property type="match status" value="1"/>
</dbReference>
<keyword evidence="4" id="KW-0804">Transcription</keyword>
<evidence type="ECO:0000256" key="2">
    <source>
        <dbReference type="ARBA" id="ARBA00023015"/>
    </source>
</evidence>
<dbReference type="SUPFAM" id="SSF47413">
    <property type="entry name" value="lambda repressor-like DNA-binding domains"/>
    <property type="match status" value="1"/>
</dbReference>
<dbReference type="GO" id="GO:0003677">
    <property type="term" value="F:DNA binding"/>
    <property type="evidence" value="ECO:0007669"/>
    <property type="project" value="UniProtKB-KW"/>
</dbReference>
<dbReference type="InterPro" id="IPR050807">
    <property type="entry name" value="TransReg_Diox_bact_type"/>
</dbReference>
<feature type="domain" description="HTH cro/C1-type" evidence="5">
    <location>
        <begin position="14"/>
        <end position="68"/>
    </location>
</feature>
<organism evidence="6">
    <name type="scientific">hydrothermal vent metagenome</name>
    <dbReference type="NCBI Taxonomy" id="652676"/>
    <lineage>
        <taxon>unclassified sequences</taxon>
        <taxon>metagenomes</taxon>
        <taxon>ecological metagenomes</taxon>
    </lineage>
</organism>
<gene>
    <name evidence="6" type="ORF">MNBD_ALPHA05-1012</name>
</gene>
<comment type="similarity">
    <text evidence="1">Belongs to the short-chain fatty acyl-CoA assimilation regulator (ScfR) family.</text>
</comment>
<dbReference type="InterPro" id="IPR010359">
    <property type="entry name" value="IrrE_HExxH"/>
</dbReference>
<dbReference type="GO" id="GO:0005829">
    <property type="term" value="C:cytosol"/>
    <property type="evidence" value="ECO:0007669"/>
    <property type="project" value="TreeGrafter"/>
</dbReference>
<reference evidence="6" key="1">
    <citation type="submission" date="2018-06" db="EMBL/GenBank/DDBJ databases">
        <authorList>
            <person name="Zhirakovskaya E."/>
        </authorList>
    </citation>
    <scope>NUCLEOTIDE SEQUENCE</scope>
</reference>
<dbReference type="PANTHER" id="PTHR46797:SF23">
    <property type="entry name" value="HTH-TYPE TRANSCRIPTIONAL REGULATOR SUTR"/>
    <property type="match status" value="1"/>
</dbReference>
<dbReference type="PANTHER" id="PTHR46797">
    <property type="entry name" value="HTH-TYPE TRANSCRIPTIONAL REGULATOR"/>
    <property type="match status" value="1"/>
</dbReference>
<proteinExistence type="inferred from homology"/>
<dbReference type="CDD" id="cd00093">
    <property type="entry name" value="HTH_XRE"/>
    <property type="match status" value="1"/>
</dbReference>
<dbReference type="Pfam" id="PF13560">
    <property type="entry name" value="HTH_31"/>
    <property type="match status" value="1"/>
</dbReference>